<evidence type="ECO:0000313" key="1">
    <source>
        <dbReference type="EMBL" id="KIO03212.1"/>
    </source>
</evidence>
<reference evidence="1 2" key="1">
    <citation type="submission" date="2014-04" db="EMBL/GenBank/DDBJ databases">
        <authorList>
            <consortium name="DOE Joint Genome Institute"/>
            <person name="Kuo A."/>
            <person name="Kohler A."/>
            <person name="Costa M.D."/>
            <person name="Nagy L.G."/>
            <person name="Floudas D."/>
            <person name="Copeland A."/>
            <person name="Barry K.W."/>
            <person name="Cichocki N."/>
            <person name="Veneault-Fourrey C."/>
            <person name="LaButti K."/>
            <person name="Lindquist E.A."/>
            <person name="Lipzen A."/>
            <person name="Lundell T."/>
            <person name="Morin E."/>
            <person name="Murat C."/>
            <person name="Sun H."/>
            <person name="Tunlid A."/>
            <person name="Henrissat B."/>
            <person name="Grigoriev I.V."/>
            <person name="Hibbett D.S."/>
            <person name="Martin F."/>
            <person name="Nordberg H.P."/>
            <person name="Cantor M.N."/>
            <person name="Hua S.X."/>
        </authorList>
    </citation>
    <scope>NUCLEOTIDE SEQUENCE [LARGE SCALE GENOMIC DNA]</scope>
    <source>
        <strain evidence="1 2">Marx 270</strain>
    </source>
</reference>
<name>A0A0C3K0U1_PISTI</name>
<proteinExistence type="predicted"/>
<gene>
    <name evidence="1" type="ORF">M404DRAFT_1001485</name>
</gene>
<evidence type="ECO:0000313" key="2">
    <source>
        <dbReference type="Proteomes" id="UP000054217"/>
    </source>
</evidence>
<organism evidence="1 2">
    <name type="scientific">Pisolithus tinctorius Marx 270</name>
    <dbReference type="NCBI Taxonomy" id="870435"/>
    <lineage>
        <taxon>Eukaryota</taxon>
        <taxon>Fungi</taxon>
        <taxon>Dikarya</taxon>
        <taxon>Basidiomycota</taxon>
        <taxon>Agaricomycotina</taxon>
        <taxon>Agaricomycetes</taxon>
        <taxon>Agaricomycetidae</taxon>
        <taxon>Boletales</taxon>
        <taxon>Sclerodermatineae</taxon>
        <taxon>Pisolithaceae</taxon>
        <taxon>Pisolithus</taxon>
    </lineage>
</organism>
<dbReference type="Proteomes" id="UP000054217">
    <property type="component" value="Unassembled WGS sequence"/>
</dbReference>
<sequence>MSFYPVFAVDKEEPSACYLTAISYYQSRPAKRKNAILPFPCIGDAAQIGPVTITERPSLLWMLEQGPRKQWKSHVPTKTLHST</sequence>
<keyword evidence="2" id="KW-1185">Reference proteome</keyword>
<dbReference type="InParanoid" id="A0A0C3K0U1"/>
<protein>
    <submittedName>
        <fullName evidence="1">Uncharacterized protein</fullName>
    </submittedName>
</protein>
<accession>A0A0C3K0U1</accession>
<dbReference type="HOGENOM" id="CLU_2543488_0_0_1"/>
<dbReference type="EMBL" id="KN831977">
    <property type="protein sequence ID" value="KIO03212.1"/>
    <property type="molecule type" value="Genomic_DNA"/>
</dbReference>
<dbReference type="AlphaFoldDB" id="A0A0C3K0U1"/>
<reference evidence="2" key="2">
    <citation type="submission" date="2015-01" db="EMBL/GenBank/DDBJ databases">
        <title>Evolutionary Origins and Diversification of the Mycorrhizal Mutualists.</title>
        <authorList>
            <consortium name="DOE Joint Genome Institute"/>
            <consortium name="Mycorrhizal Genomics Consortium"/>
            <person name="Kohler A."/>
            <person name="Kuo A."/>
            <person name="Nagy L.G."/>
            <person name="Floudas D."/>
            <person name="Copeland A."/>
            <person name="Barry K.W."/>
            <person name="Cichocki N."/>
            <person name="Veneault-Fourrey C."/>
            <person name="LaButti K."/>
            <person name="Lindquist E.A."/>
            <person name="Lipzen A."/>
            <person name="Lundell T."/>
            <person name="Morin E."/>
            <person name="Murat C."/>
            <person name="Riley R."/>
            <person name="Ohm R."/>
            <person name="Sun H."/>
            <person name="Tunlid A."/>
            <person name="Henrissat B."/>
            <person name="Grigoriev I.V."/>
            <person name="Hibbett D.S."/>
            <person name="Martin F."/>
        </authorList>
    </citation>
    <scope>NUCLEOTIDE SEQUENCE [LARGE SCALE GENOMIC DNA]</scope>
    <source>
        <strain evidence="2">Marx 270</strain>
    </source>
</reference>